<feature type="transmembrane region" description="Helical" evidence="1">
    <location>
        <begin position="61"/>
        <end position="83"/>
    </location>
</feature>
<sequence length="396" mass="42108">MAAKIEARTPGHRDRAIDGLRALALLAVPLGHWLLGGLTLGDDGAIRNASPLSTFGFFAPASWVLQMLGIFFLVGGYASVLSYRRRTSTTAQWLRQRIARLGRPVLGVTAVWAVLIPVLHAVGVPLTTLRTGSTLVIQPLWFVGVYTVVTALTPFCIRAARRLGAWAAAPLLLSVAIVDVLRYGPYADAMPSWLSMLNILPGWLFAYQLGVSWGEGRISKRHARGLLVGGAALFALLLALFHYPASMVGVPGEARTNSHPPSLLVLALAMAQSGAAILLRDRISRLLARPALWAPVVVINLSAMTILCWHQTAMLAAAVPASFAGAVPGLTTAPDTLGWVLARITWLPLFAVLLVVIGRYARAFESPWRTGGTASARRALAGLLAAGFAVFALGLA</sequence>
<feature type="transmembrane region" description="Helical" evidence="1">
    <location>
        <begin position="379"/>
        <end position="395"/>
    </location>
</feature>
<keyword evidence="4" id="KW-1185">Reference proteome</keyword>
<feature type="transmembrane region" description="Helical" evidence="1">
    <location>
        <begin position="163"/>
        <end position="181"/>
    </location>
</feature>
<dbReference type="EMBL" id="JAMQAW010000008">
    <property type="protein sequence ID" value="MCM2388643.1"/>
    <property type="molecule type" value="Genomic_DNA"/>
</dbReference>
<evidence type="ECO:0000256" key="1">
    <source>
        <dbReference type="SAM" id="Phobius"/>
    </source>
</evidence>
<comment type="caution">
    <text evidence="3">The sequence shown here is derived from an EMBL/GenBank/DDBJ whole genome shotgun (WGS) entry which is preliminary data.</text>
</comment>
<protein>
    <submittedName>
        <fullName evidence="3">Acyltransferase</fullName>
    </submittedName>
</protein>
<dbReference type="InterPro" id="IPR002656">
    <property type="entry name" value="Acyl_transf_3_dom"/>
</dbReference>
<keyword evidence="1" id="KW-0472">Membrane</keyword>
<gene>
    <name evidence="3" type="ORF">NBG84_10095</name>
</gene>
<accession>A0ABT0UMK8</accession>
<organism evidence="3 4">
    <name type="scientific">Streptomyces albipurpureus</name>
    <dbReference type="NCBI Taxonomy" id="2897419"/>
    <lineage>
        <taxon>Bacteria</taxon>
        <taxon>Bacillati</taxon>
        <taxon>Actinomycetota</taxon>
        <taxon>Actinomycetes</taxon>
        <taxon>Kitasatosporales</taxon>
        <taxon>Streptomycetaceae</taxon>
        <taxon>Streptomyces</taxon>
    </lineage>
</organism>
<feature type="transmembrane region" description="Helical" evidence="1">
    <location>
        <begin position="104"/>
        <end position="123"/>
    </location>
</feature>
<proteinExistence type="predicted"/>
<name>A0ABT0UMK8_9ACTN</name>
<feature type="domain" description="Acyltransferase 3" evidence="2">
    <location>
        <begin position="15"/>
        <end position="341"/>
    </location>
</feature>
<feature type="transmembrane region" description="Helical" evidence="1">
    <location>
        <begin position="225"/>
        <end position="243"/>
    </location>
</feature>
<feature type="transmembrane region" description="Helical" evidence="1">
    <location>
        <begin position="263"/>
        <end position="279"/>
    </location>
</feature>
<keyword evidence="1" id="KW-1133">Transmembrane helix</keyword>
<keyword evidence="1" id="KW-0812">Transmembrane</keyword>
<feature type="transmembrane region" description="Helical" evidence="1">
    <location>
        <begin position="193"/>
        <end position="213"/>
    </location>
</feature>
<feature type="transmembrane region" description="Helical" evidence="1">
    <location>
        <begin position="135"/>
        <end position="156"/>
    </location>
</feature>
<dbReference type="RefSeq" id="WP_250918986.1">
    <property type="nucleotide sequence ID" value="NZ_JAMQAW010000008.1"/>
</dbReference>
<evidence type="ECO:0000259" key="2">
    <source>
        <dbReference type="Pfam" id="PF01757"/>
    </source>
</evidence>
<feature type="transmembrane region" description="Helical" evidence="1">
    <location>
        <begin position="20"/>
        <end position="41"/>
    </location>
</feature>
<feature type="transmembrane region" description="Helical" evidence="1">
    <location>
        <begin position="291"/>
        <end position="317"/>
    </location>
</feature>
<feature type="transmembrane region" description="Helical" evidence="1">
    <location>
        <begin position="337"/>
        <end position="358"/>
    </location>
</feature>
<dbReference type="Pfam" id="PF01757">
    <property type="entry name" value="Acyl_transf_3"/>
    <property type="match status" value="1"/>
</dbReference>
<dbReference type="Proteomes" id="UP001431429">
    <property type="component" value="Unassembled WGS sequence"/>
</dbReference>
<reference evidence="3" key="1">
    <citation type="submission" date="2022-06" db="EMBL/GenBank/DDBJ databases">
        <title>Genome public.</title>
        <authorList>
            <person name="Sun Q."/>
        </authorList>
    </citation>
    <scope>NUCLEOTIDE SEQUENCE</scope>
    <source>
        <strain evidence="3">CWNU-1</strain>
    </source>
</reference>
<keyword evidence="3" id="KW-0808">Transferase</keyword>
<evidence type="ECO:0000313" key="3">
    <source>
        <dbReference type="EMBL" id="MCM2388643.1"/>
    </source>
</evidence>
<dbReference type="GO" id="GO:0016746">
    <property type="term" value="F:acyltransferase activity"/>
    <property type="evidence" value="ECO:0007669"/>
    <property type="project" value="UniProtKB-KW"/>
</dbReference>
<evidence type="ECO:0000313" key="4">
    <source>
        <dbReference type="Proteomes" id="UP001431429"/>
    </source>
</evidence>
<keyword evidence="3" id="KW-0012">Acyltransferase</keyword>